<dbReference type="InterPro" id="IPR000792">
    <property type="entry name" value="Tscrpt_reg_LuxR_C"/>
</dbReference>
<dbReference type="PROSITE" id="PS50043">
    <property type="entry name" value="HTH_LUXR_2"/>
    <property type="match status" value="1"/>
</dbReference>
<evidence type="ECO:0000256" key="2">
    <source>
        <dbReference type="ARBA" id="ARBA00023125"/>
    </source>
</evidence>
<evidence type="ECO:0000313" key="7">
    <source>
        <dbReference type="Proteomes" id="UP000540989"/>
    </source>
</evidence>
<sequence length="223" mass="24369">MASNGLLSFGGIGMTPTSSRIRVLSVDDHAMIREGVAGAVNAQPDMELVGEARDGQEAIEAYRRYHPDITLLDLRMPIMNGAEALKVIRGEFPGARIIVLTTYDGDVQAVRALRAGAQGYLLKSMLRKDLLDTIRLVHAGRRCIPPEISELMAKYFDQSSLTDRETDVLRLVASGHSNKITAQRLSISEDTVKNHMSSILSKLGANDRTHAVTIALKRGFLEG</sequence>
<dbReference type="PROSITE" id="PS50110">
    <property type="entry name" value="RESPONSE_REGULATORY"/>
    <property type="match status" value="1"/>
</dbReference>
<feature type="modified residue" description="4-aspartylphosphate" evidence="3">
    <location>
        <position position="73"/>
    </location>
</feature>
<dbReference type="GO" id="GO:0000160">
    <property type="term" value="P:phosphorelay signal transduction system"/>
    <property type="evidence" value="ECO:0007669"/>
    <property type="project" value="InterPro"/>
</dbReference>
<dbReference type="GO" id="GO:0006355">
    <property type="term" value="P:regulation of DNA-templated transcription"/>
    <property type="evidence" value="ECO:0007669"/>
    <property type="project" value="InterPro"/>
</dbReference>
<evidence type="ECO:0000259" key="5">
    <source>
        <dbReference type="PROSITE" id="PS50110"/>
    </source>
</evidence>
<dbReference type="EMBL" id="JACHIP010000009">
    <property type="protein sequence ID" value="MBB5060145.1"/>
    <property type="molecule type" value="Genomic_DNA"/>
</dbReference>
<dbReference type="SMART" id="SM00448">
    <property type="entry name" value="REC"/>
    <property type="match status" value="1"/>
</dbReference>
<feature type="domain" description="Response regulatory" evidence="5">
    <location>
        <begin position="22"/>
        <end position="138"/>
    </location>
</feature>
<evidence type="ECO:0000259" key="4">
    <source>
        <dbReference type="PROSITE" id="PS50043"/>
    </source>
</evidence>
<evidence type="ECO:0000256" key="1">
    <source>
        <dbReference type="ARBA" id="ARBA00022553"/>
    </source>
</evidence>
<dbReference type="PANTHER" id="PTHR43214">
    <property type="entry name" value="TWO-COMPONENT RESPONSE REGULATOR"/>
    <property type="match status" value="1"/>
</dbReference>
<dbReference type="Proteomes" id="UP000540989">
    <property type="component" value="Unassembled WGS sequence"/>
</dbReference>
<keyword evidence="1 3" id="KW-0597">Phosphoprotein</keyword>
<dbReference type="RefSeq" id="WP_246409819.1">
    <property type="nucleotide sequence ID" value="NZ_JACHIP010000009.1"/>
</dbReference>
<evidence type="ECO:0000313" key="6">
    <source>
        <dbReference type="EMBL" id="MBB5060145.1"/>
    </source>
</evidence>
<proteinExistence type="predicted"/>
<dbReference type="InterPro" id="IPR058245">
    <property type="entry name" value="NreC/VraR/RcsB-like_REC"/>
</dbReference>
<name>A0A7W7ZHR7_9BACT</name>
<protein>
    <submittedName>
        <fullName evidence="6">DNA-binding NarL/FixJ family response regulator</fullName>
    </submittedName>
</protein>
<keyword evidence="2 6" id="KW-0238">DNA-binding</keyword>
<evidence type="ECO:0000256" key="3">
    <source>
        <dbReference type="PROSITE-ProRule" id="PRU00169"/>
    </source>
</evidence>
<dbReference type="GO" id="GO:0003677">
    <property type="term" value="F:DNA binding"/>
    <property type="evidence" value="ECO:0007669"/>
    <property type="project" value="UniProtKB-KW"/>
</dbReference>
<gene>
    <name evidence="6" type="ORF">HDF16_004881</name>
</gene>
<dbReference type="SMART" id="SM00421">
    <property type="entry name" value="HTH_LUXR"/>
    <property type="match status" value="1"/>
</dbReference>
<dbReference type="AlphaFoldDB" id="A0A7W7ZHR7"/>
<dbReference type="Gene3D" id="3.40.50.2300">
    <property type="match status" value="1"/>
</dbReference>
<comment type="caution">
    <text evidence="6">The sequence shown here is derived from an EMBL/GenBank/DDBJ whole genome shotgun (WGS) entry which is preliminary data.</text>
</comment>
<dbReference type="PANTHER" id="PTHR43214:SF43">
    <property type="entry name" value="TWO-COMPONENT RESPONSE REGULATOR"/>
    <property type="match status" value="1"/>
</dbReference>
<dbReference type="CDD" id="cd06170">
    <property type="entry name" value="LuxR_C_like"/>
    <property type="match status" value="1"/>
</dbReference>
<dbReference type="InterPro" id="IPR011006">
    <property type="entry name" value="CheY-like_superfamily"/>
</dbReference>
<dbReference type="InterPro" id="IPR016032">
    <property type="entry name" value="Sig_transdc_resp-reg_C-effctor"/>
</dbReference>
<organism evidence="6 7">
    <name type="scientific">Granulicella aggregans</name>
    <dbReference type="NCBI Taxonomy" id="474949"/>
    <lineage>
        <taxon>Bacteria</taxon>
        <taxon>Pseudomonadati</taxon>
        <taxon>Acidobacteriota</taxon>
        <taxon>Terriglobia</taxon>
        <taxon>Terriglobales</taxon>
        <taxon>Acidobacteriaceae</taxon>
        <taxon>Granulicella</taxon>
    </lineage>
</organism>
<dbReference type="Pfam" id="PF00196">
    <property type="entry name" value="GerE"/>
    <property type="match status" value="1"/>
</dbReference>
<dbReference type="Pfam" id="PF00072">
    <property type="entry name" value="Response_reg"/>
    <property type="match status" value="1"/>
</dbReference>
<dbReference type="InterPro" id="IPR039420">
    <property type="entry name" value="WalR-like"/>
</dbReference>
<keyword evidence="7" id="KW-1185">Reference proteome</keyword>
<dbReference type="PRINTS" id="PR00038">
    <property type="entry name" value="HTHLUXR"/>
</dbReference>
<dbReference type="SUPFAM" id="SSF46894">
    <property type="entry name" value="C-terminal effector domain of the bipartite response regulators"/>
    <property type="match status" value="1"/>
</dbReference>
<reference evidence="6 7" key="1">
    <citation type="submission" date="2020-08" db="EMBL/GenBank/DDBJ databases">
        <title>Genomic Encyclopedia of Type Strains, Phase IV (KMG-V): Genome sequencing to study the core and pangenomes of soil and plant-associated prokaryotes.</title>
        <authorList>
            <person name="Whitman W."/>
        </authorList>
    </citation>
    <scope>NUCLEOTIDE SEQUENCE [LARGE SCALE GENOMIC DNA]</scope>
    <source>
        <strain evidence="6 7">M8UP14</strain>
    </source>
</reference>
<dbReference type="SUPFAM" id="SSF52172">
    <property type="entry name" value="CheY-like"/>
    <property type="match status" value="1"/>
</dbReference>
<dbReference type="CDD" id="cd17535">
    <property type="entry name" value="REC_NarL-like"/>
    <property type="match status" value="1"/>
</dbReference>
<feature type="domain" description="HTH luxR-type" evidence="4">
    <location>
        <begin position="154"/>
        <end position="219"/>
    </location>
</feature>
<dbReference type="InterPro" id="IPR001789">
    <property type="entry name" value="Sig_transdc_resp-reg_receiver"/>
</dbReference>
<accession>A0A7W7ZHR7</accession>